<evidence type="ECO:0000313" key="2">
    <source>
        <dbReference type="Proteomes" id="UP000829116"/>
    </source>
</evidence>
<dbReference type="AlphaFoldDB" id="A0A9Q8Q3V4"/>
<organism evidence="1 2">
    <name type="scientific">Moellerella wisconsensis</name>
    <dbReference type="NCBI Taxonomy" id="158849"/>
    <lineage>
        <taxon>Bacteria</taxon>
        <taxon>Pseudomonadati</taxon>
        <taxon>Pseudomonadota</taxon>
        <taxon>Gammaproteobacteria</taxon>
        <taxon>Enterobacterales</taxon>
        <taxon>Morganellaceae</taxon>
        <taxon>Moellerella</taxon>
    </lineage>
</organism>
<proteinExistence type="predicted"/>
<dbReference type="EMBL" id="CP093245">
    <property type="protein sequence ID" value="UNH31646.1"/>
    <property type="molecule type" value="Genomic_DNA"/>
</dbReference>
<reference evidence="1" key="1">
    <citation type="submission" date="2022-03" db="EMBL/GenBank/DDBJ databases">
        <title>ESBL-producing Moellerella wisconsensis and Escherichia marmotae isolated from wild game meat.</title>
        <authorList>
            <person name="Biggel M."/>
        </authorList>
    </citation>
    <scope>NUCLEOTIDE SEQUENCE</scope>
    <source>
        <strain evidence="1">W51</strain>
    </source>
</reference>
<protein>
    <submittedName>
        <fullName evidence="1">Uncharacterized protein</fullName>
    </submittedName>
</protein>
<dbReference type="RefSeq" id="WP_241542614.1">
    <property type="nucleotide sequence ID" value="NZ_CAWQWN010000001.1"/>
</dbReference>
<evidence type="ECO:0000313" key="1">
    <source>
        <dbReference type="EMBL" id="UNH31646.1"/>
    </source>
</evidence>
<dbReference type="InterPro" id="IPR055725">
    <property type="entry name" value="DUF7301"/>
</dbReference>
<dbReference type="Proteomes" id="UP000829116">
    <property type="component" value="Chromosome"/>
</dbReference>
<sequence length="60" mass="7157">MKKLSTMDELIEASYNEHCRIIVNYYFSGRHGNKKNEPEAPKYRRDRVLNKLARIEMGEI</sequence>
<name>A0A9Q8Q3V4_9GAMM</name>
<gene>
    <name evidence="1" type="ORF">MNY72_04945</name>
</gene>
<dbReference type="Pfam" id="PF23975">
    <property type="entry name" value="DUF7301"/>
    <property type="match status" value="1"/>
</dbReference>
<accession>A0A9Q8Q3V4</accession>